<accession>A0A8S5RD17</accession>
<evidence type="ECO:0000313" key="1">
    <source>
        <dbReference type="EMBL" id="DAE29035.1"/>
    </source>
</evidence>
<protein>
    <submittedName>
        <fullName evidence="1">Uncharacterized protein</fullName>
    </submittedName>
</protein>
<reference evidence="1" key="1">
    <citation type="journal article" date="2021" name="Proc. Natl. Acad. Sci. U.S.A.">
        <title>A Catalog of Tens of Thousands of Viruses from Human Metagenomes Reveals Hidden Associations with Chronic Diseases.</title>
        <authorList>
            <person name="Tisza M.J."/>
            <person name="Buck C.B."/>
        </authorList>
    </citation>
    <scope>NUCLEOTIDE SEQUENCE</scope>
    <source>
        <strain evidence="1">CtPYc18</strain>
    </source>
</reference>
<sequence length="85" mass="9489">MSSLNLLSETLAFLKDKEITRVSAVGNQSRGFSANKAINAYARFLFRNWLLSPVTIVSTVEGEEKEITVPKLYTLKSRALIQEAI</sequence>
<name>A0A8S5RD17_9VIRU</name>
<organism evidence="1">
    <name type="scientific">virus sp. ctPYc18</name>
    <dbReference type="NCBI Taxonomy" id="2828251"/>
    <lineage>
        <taxon>Viruses</taxon>
    </lineage>
</organism>
<dbReference type="EMBL" id="BK059092">
    <property type="protein sequence ID" value="DAE29035.1"/>
    <property type="molecule type" value="Genomic_DNA"/>
</dbReference>
<proteinExistence type="predicted"/>